<dbReference type="InterPro" id="IPR035994">
    <property type="entry name" value="Nucleoside_phosphorylase_sf"/>
</dbReference>
<sequence length="332" mass="36078">MAVAGRILVALGLLLMAQQSLQLSTRHPLYSTIQRINENAAFSFIAIFGTSENNEKAFFESGYFVPSPYRPTLALAGRTIHIGSIGTANVLYATTGGSTINAAVLTQAVLDAFSVRLIINFGSAGAINNSISIGDVVVPKRVAFTGNFNWLKYRTMETRVRGQLKIGDYNTPEKGENYLEGLDVNRVDVHKPSSNSTKTAFWLLFDSDLLAIANDIEVDLAQCVDSTCLHGKPKLVTGRSASTADIYVDNYEYREHLFWEFKVSTVDTESAAILLAAKSNGVPSITIRGITNTAGKPSDDSSAYYLGSTNAVLVVRAFLEKLPIPYLAMPNF</sequence>
<evidence type="ECO:0000256" key="1">
    <source>
        <dbReference type="SAM" id="SignalP"/>
    </source>
</evidence>
<dbReference type="AlphaFoldDB" id="B1Q4T0"/>
<dbReference type="SUPFAM" id="SSF53167">
    <property type="entry name" value="Purine and uridine phosphorylases"/>
    <property type="match status" value="1"/>
</dbReference>
<name>B1Q4T0_BRUGY</name>
<dbReference type="InterPro" id="IPR000845">
    <property type="entry name" value="Nucleoside_phosphorylase_d"/>
</dbReference>
<feature type="signal peptide" evidence="1">
    <location>
        <begin position="1"/>
        <end position="22"/>
    </location>
</feature>
<dbReference type="CDD" id="cd09008">
    <property type="entry name" value="MTAN"/>
    <property type="match status" value="1"/>
</dbReference>
<dbReference type="EMBL" id="AB429341">
    <property type="protein sequence ID" value="BAG15856.1"/>
    <property type="molecule type" value="mRNA"/>
</dbReference>
<dbReference type="Pfam" id="PF01048">
    <property type="entry name" value="PNP_UDP_1"/>
    <property type="match status" value="1"/>
</dbReference>
<reference evidence="3" key="1">
    <citation type="journal article" date="2009" name="Biosci. Biotechnol. Biochem.">
        <title>Transcriptome profiling of the mangrove plant Bruguiera gymnorhiza and identification of salt tolerance genes by Agrobacterium functional screening.</title>
        <authorList>
            <person name="Yamanaka T."/>
            <person name="Miyama M."/>
            <person name="Tada Y."/>
        </authorList>
    </citation>
    <scope>NUCLEOTIDE SEQUENCE</scope>
    <source>
        <tissue evidence="3">Leaf</tissue>
    </source>
</reference>
<organism evidence="3">
    <name type="scientific">Bruguiera gymnorhiza</name>
    <name type="common">Burma mangrove</name>
    <name type="synonym">Rhizophora gymnorhiza</name>
    <dbReference type="NCBI Taxonomy" id="39984"/>
    <lineage>
        <taxon>Eukaryota</taxon>
        <taxon>Viridiplantae</taxon>
        <taxon>Streptophyta</taxon>
        <taxon>Embryophyta</taxon>
        <taxon>Tracheophyta</taxon>
        <taxon>Spermatophyta</taxon>
        <taxon>Magnoliopsida</taxon>
        <taxon>eudicotyledons</taxon>
        <taxon>Gunneridae</taxon>
        <taxon>Pentapetalae</taxon>
        <taxon>rosids</taxon>
        <taxon>fabids</taxon>
        <taxon>Malpighiales</taxon>
        <taxon>Rhizophoraceae</taxon>
        <taxon>Bruguiera</taxon>
    </lineage>
</organism>
<dbReference type="PANTHER" id="PTHR21234:SF43">
    <property type="entry name" value="OS06G0112100 PROTEIN"/>
    <property type="match status" value="1"/>
</dbReference>
<evidence type="ECO:0000313" key="3">
    <source>
        <dbReference type="EMBL" id="BAG15856.1"/>
    </source>
</evidence>
<dbReference type="GO" id="GO:0003824">
    <property type="term" value="F:catalytic activity"/>
    <property type="evidence" value="ECO:0007669"/>
    <property type="project" value="InterPro"/>
</dbReference>
<accession>B1Q4T0</accession>
<keyword evidence="1" id="KW-0732">Signal</keyword>
<dbReference type="GO" id="GO:0009116">
    <property type="term" value="P:nucleoside metabolic process"/>
    <property type="evidence" value="ECO:0007669"/>
    <property type="project" value="InterPro"/>
</dbReference>
<evidence type="ECO:0000259" key="2">
    <source>
        <dbReference type="Pfam" id="PF01048"/>
    </source>
</evidence>
<dbReference type="Gene3D" id="3.40.50.1580">
    <property type="entry name" value="Nucleoside phosphorylase domain"/>
    <property type="match status" value="1"/>
</dbReference>
<proteinExistence type="evidence at transcript level"/>
<dbReference type="PANTHER" id="PTHR21234">
    <property type="entry name" value="PURINE NUCLEOSIDE PHOSPHORYLASE"/>
    <property type="match status" value="1"/>
</dbReference>
<protein>
    <submittedName>
        <fullName evidence="3">Vegetative storage protein</fullName>
    </submittedName>
</protein>
<feature type="chain" id="PRO_5002768782" evidence="1">
    <location>
        <begin position="23"/>
        <end position="332"/>
    </location>
</feature>
<feature type="domain" description="Nucleoside phosphorylase" evidence="2">
    <location>
        <begin position="45"/>
        <end position="306"/>
    </location>
</feature>